<keyword evidence="5 12" id="KW-0732">Signal</keyword>
<evidence type="ECO:0000256" key="4">
    <source>
        <dbReference type="ARBA" id="ARBA00022692"/>
    </source>
</evidence>
<evidence type="ECO:0000259" key="13">
    <source>
        <dbReference type="Pfam" id="PF08263"/>
    </source>
</evidence>
<reference evidence="14 15" key="1">
    <citation type="journal article" date="2019" name="Sci. Rep.">
        <title>A high-quality genome of Eragrostis curvula grass provides insights into Poaceae evolution and supports new strategies to enhance forage quality.</title>
        <authorList>
            <person name="Carballo J."/>
            <person name="Santos B.A.C.M."/>
            <person name="Zappacosta D."/>
            <person name="Garbus I."/>
            <person name="Selva J.P."/>
            <person name="Gallo C.A."/>
            <person name="Diaz A."/>
            <person name="Albertini E."/>
            <person name="Caccamo M."/>
            <person name="Echenique V."/>
        </authorList>
    </citation>
    <scope>NUCLEOTIDE SEQUENCE [LARGE SCALE GENOMIC DNA]</scope>
    <source>
        <strain evidence="15">cv. Victoria</strain>
        <tissue evidence="14">Leaf</tissue>
    </source>
</reference>
<gene>
    <name evidence="14" type="ORF">EJB05_24830</name>
</gene>
<dbReference type="AlphaFoldDB" id="A0A5J9VAA3"/>
<dbReference type="GO" id="GO:0016020">
    <property type="term" value="C:membrane"/>
    <property type="evidence" value="ECO:0007669"/>
    <property type="project" value="UniProtKB-SubCell"/>
</dbReference>
<keyword evidence="11" id="KW-0175">Coiled coil</keyword>
<dbReference type="PANTHER" id="PTHR48059:SF4">
    <property type="entry name" value="POLYGALACTURONASE INHIBITOR 1-RELATED"/>
    <property type="match status" value="1"/>
</dbReference>
<keyword evidence="8" id="KW-0472">Membrane</keyword>
<evidence type="ECO:0000256" key="2">
    <source>
        <dbReference type="ARBA" id="ARBA00004196"/>
    </source>
</evidence>
<evidence type="ECO:0000256" key="10">
    <source>
        <dbReference type="ARBA" id="ARBA00038043"/>
    </source>
</evidence>
<dbReference type="Pfam" id="PF13855">
    <property type="entry name" value="LRR_8"/>
    <property type="match status" value="1"/>
</dbReference>
<dbReference type="InterPro" id="IPR001611">
    <property type="entry name" value="Leu-rich_rpt"/>
</dbReference>
<dbReference type="OrthoDB" id="693890at2759"/>
<dbReference type="Gene3D" id="3.80.10.10">
    <property type="entry name" value="Ribonuclease Inhibitor"/>
    <property type="match status" value="3"/>
</dbReference>
<keyword evidence="15" id="KW-1185">Reference proteome</keyword>
<evidence type="ECO:0000256" key="7">
    <source>
        <dbReference type="ARBA" id="ARBA00022989"/>
    </source>
</evidence>
<dbReference type="InterPro" id="IPR003591">
    <property type="entry name" value="Leu-rich_rpt_typical-subtyp"/>
</dbReference>
<dbReference type="EMBL" id="RWGY01000011">
    <property type="protein sequence ID" value="TVU33049.1"/>
    <property type="molecule type" value="Genomic_DNA"/>
</dbReference>
<dbReference type="InterPro" id="IPR013210">
    <property type="entry name" value="LRR_N_plant-typ"/>
</dbReference>
<feature type="chain" id="PRO_5023871809" description="Leucine-rich repeat-containing N-terminal plant-type domain-containing protein" evidence="12">
    <location>
        <begin position="22"/>
        <end position="637"/>
    </location>
</feature>
<sequence length="637" mass="69923">MVLLFQYLLVSVISLSSPAACTTHASPASHGVSSPDIADQLALKSLESRITSDPTQALASWGNISIPMCQWRGVACGSKGWRRGRVVGLDLGQLNLVGTITPALGNLTYLRRLNLPRNRFHGTLPQELGNLHDLETLKLSYNSLQGQIPSSLANCSHLVEISLNSNNLQGCIPSEFSMLQNLEILSLDENRLIGNIPASIGSLANLKMLHLSLNNLTGEIPREVGNLASLISLSIGSNQFSGTIPASLGNLSSLTFLSIYSTELEGSIPPLLGLSSLHVLELGLNMLEGTIPSWLGNLSSLVFIDFQGNSLVGQIPESLGRLEQLTDLSLSENHLSGSIPDSIGNLHVLTHLYLSNNELEGSLAPSIFNISSIEFLDVDYNNLTGHLDAASTCRRRRLHLPLAAASLWFSAPSWQNPGEGHLYFAKNIKNQLGFTVNTYAVLVGIESWKDRPVVIKGNIGKWMDDYVAALHDAWVDISGNSLGHAAAQSHNFLDLDPDVASPARKRPVGRDAAKAAKKKAASASSEYTSKMHDLSVQKIELFKETEVERKARLDAMLALEKVKANETREHRQSMLELEKKRLALEEKRLQMKAEKEEKLEDERIMAINLDTCPHLKWAYYQQLQEDVLLKLSRRRGH</sequence>
<keyword evidence="7" id="KW-1133">Transmembrane helix</keyword>
<name>A0A5J9VAA3_9POAL</name>
<dbReference type="Proteomes" id="UP000324897">
    <property type="component" value="Chromosome 1"/>
</dbReference>
<feature type="domain" description="Leucine-rich repeat-containing N-terminal plant-type" evidence="13">
    <location>
        <begin position="39"/>
        <end position="76"/>
    </location>
</feature>
<comment type="similarity">
    <text evidence="10">Belongs to the polygalacturonase-inhibiting protein family.</text>
</comment>
<keyword evidence="4" id="KW-0812">Transmembrane</keyword>
<organism evidence="14 15">
    <name type="scientific">Eragrostis curvula</name>
    <name type="common">weeping love grass</name>
    <dbReference type="NCBI Taxonomy" id="38414"/>
    <lineage>
        <taxon>Eukaryota</taxon>
        <taxon>Viridiplantae</taxon>
        <taxon>Streptophyta</taxon>
        <taxon>Embryophyta</taxon>
        <taxon>Tracheophyta</taxon>
        <taxon>Spermatophyta</taxon>
        <taxon>Magnoliopsida</taxon>
        <taxon>Liliopsida</taxon>
        <taxon>Poales</taxon>
        <taxon>Poaceae</taxon>
        <taxon>PACMAD clade</taxon>
        <taxon>Chloridoideae</taxon>
        <taxon>Eragrostideae</taxon>
        <taxon>Eragrostidinae</taxon>
        <taxon>Eragrostis</taxon>
    </lineage>
</organism>
<feature type="signal peptide" evidence="12">
    <location>
        <begin position="1"/>
        <end position="21"/>
    </location>
</feature>
<dbReference type="Pfam" id="PF00560">
    <property type="entry name" value="LRR_1"/>
    <property type="match status" value="6"/>
</dbReference>
<dbReference type="FunFam" id="3.80.10.10:FF:000095">
    <property type="entry name" value="LRR receptor-like serine/threonine-protein kinase GSO1"/>
    <property type="match status" value="1"/>
</dbReference>
<dbReference type="PANTHER" id="PTHR48059">
    <property type="entry name" value="POLYGALACTURONASE INHIBITOR 1"/>
    <property type="match status" value="1"/>
</dbReference>
<evidence type="ECO:0000256" key="9">
    <source>
        <dbReference type="ARBA" id="ARBA00023180"/>
    </source>
</evidence>
<keyword evidence="6" id="KW-0677">Repeat</keyword>
<evidence type="ECO:0000256" key="3">
    <source>
        <dbReference type="ARBA" id="ARBA00022614"/>
    </source>
</evidence>
<evidence type="ECO:0000313" key="14">
    <source>
        <dbReference type="EMBL" id="TVU33049.1"/>
    </source>
</evidence>
<dbReference type="InterPro" id="IPR051848">
    <property type="entry name" value="PGIP"/>
</dbReference>
<keyword evidence="9" id="KW-0325">Glycoprotein</keyword>
<protein>
    <recommendedName>
        <fullName evidence="13">Leucine-rich repeat-containing N-terminal plant-type domain-containing protein</fullName>
    </recommendedName>
</protein>
<dbReference type="Pfam" id="PF08263">
    <property type="entry name" value="LRRNT_2"/>
    <property type="match status" value="1"/>
</dbReference>
<dbReference type="InterPro" id="IPR032675">
    <property type="entry name" value="LRR_dom_sf"/>
</dbReference>
<dbReference type="FunFam" id="3.80.10.10:FF:000275">
    <property type="entry name" value="Leucine-rich repeat receptor-like protein kinase"/>
    <property type="match status" value="1"/>
</dbReference>
<evidence type="ECO:0000256" key="1">
    <source>
        <dbReference type="ARBA" id="ARBA00004167"/>
    </source>
</evidence>
<feature type="non-terminal residue" evidence="14">
    <location>
        <position position="1"/>
    </location>
</feature>
<evidence type="ECO:0000256" key="12">
    <source>
        <dbReference type="SAM" id="SignalP"/>
    </source>
</evidence>
<accession>A0A5J9VAA3</accession>
<dbReference type="SMART" id="SM00369">
    <property type="entry name" value="LRR_TYP"/>
    <property type="match status" value="6"/>
</dbReference>
<evidence type="ECO:0000256" key="8">
    <source>
        <dbReference type="ARBA" id="ARBA00023136"/>
    </source>
</evidence>
<evidence type="ECO:0000313" key="15">
    <source>
        <dbReference type="Proteomes" id="UP000324897"/>
    </source>
</evidence>
<comment type="subcellular location">
    <subcellularLocation>
        <location evidence="2">Cell envelope</location>
    </subcellularLocation>
    <subcellularLocation>
        <location evidence="1">Membrane</location>
        <topology evidence="1">Single-pass membrane protein</topology>
    </subcellularLocation>
</comment>
<evidence type="ECO:0000256" key="6">
    <source>
        <dbReference type="ARBA" id="ARBA00022737"/>
    </source>
</evidence>
<dbReference type="SUPFAM" id="SSF52058">
    <property type="entry name" value="L domain-like"/>
    <property type="match status" value="1"/>
</dbReference>
<keyword evidence="3" id="KW-0433">Leucine-rich repeat</keyword>
<dbReference type="Gramene" id="TVU33049">
    <property type="protein sequence ID" value="TVU33049"/>
    <property type="gene ID" value="EJB05_24830"/>
</dbReference>
<evidence type="ECO:0000256" key="5">
    <source>
        <dbReference type="ARBA" id="ARBA00022729"/>
    </source>
</evidence>
<feature type="coiled-coil region" evidence="11">
    <location>
        <begin position="567"/>
        <end position="602"/>
    </location>
</feature>
<evidence type="ECO:0000256" key="11">
    <source>
        <dbReference type="SAM" id="Coils"/>
    </source>
</evidence>
<comment type="caution">
    <text evidence="14">The sequence shown here is derived from an EMBL/GenBank/DDBJ whole genome shotgun (WGS) entry which is preliminary data.</text>
</comment>
<proteinExistence type="inferred from homology"/>